<dbReference type="EMBL" id="MN739546">
    <property type="protein sequence ID" value="QHT12467.1"/>
    <property type="molecule type" value="Genomic_DNA"/>
</dbReference>
<protein>
    <submittedName>
        <fullName evidence="1">Uncharacterized protein</fullName>
    </submittedName>
</protein>
<reference evidence="1" key="1">
    <citation type="journal article" date="2020" name="Nature">
        <title>Giant virus diversity and host interactions through global metagenomics.</title>
        <authorList>
            <person name="Schulz F."/>
            <person name="Roux S."/>
            <person name="Paez-Espino D."/>
            <person name="Jungbluth S."/>
            <person name="Walsh D.A."/>
            <person name="Denef V.J."/>
            <person name="McMahon K.D."/>
            <person name="Konstantinidis K.T."/>
            <person name="Eloe-Fadrosh E.A."/>
            <person name="Kyrpides N.C."/>
            <person name="Woyke T."/>
        </authorList>
    </citation>
    <scope>NUCLEOTIDE SEQUENCE</scope>
    <source>
        <strain evidence="1">GVMAG-M-3300023174-129</strain>
    </source>
</reference>
<proteinExistence type="predicted"/>
<dbReference type="AlphaFoldDB" id="A0A6C0D7H4"/>
<sequence>MTNNFVINNPLTKMKSRKLHRNKGSRFLIPKTRFSNNIEERYIPYDNKNNYKLPLNYFSGRKGFRGKHRESINTDKSNMSHMPSDININTVSKYRKNTLQKLKNKKNYFLDGGVIEKTNPLFEKKLQNLYNERKDFVKTLNIRNRKNMTKLNTLDFKIKEYVKNGYHGLRTSTRKIMKNLSNNLRV</sequence>
<name>A0A6C0D7H4_9ZZZZ</name>
<organism evidence="1">
    <name type="scientific">viral metagenome</name>
    <dbReference type="NCBI Taxonomy" id="1070528"/>
    <lineage>
        <taxon>unclassified sequences</taxon>
        <taxon>metagenomes</taxon>
        <taxon>organismal metagenomes</taxon>
    </lineage>
</organism>
<accession>A0A6C0D7H4</accession>
<evidence type="ECO:0000313" key="1">
    <source>
        <dbReference type="EMBL" id="QHT12467.1"/>
    </source>
</evidence>